<evidence type="ECO:0000256" key="4">
    <source>
        <dbReference type="PROSITE-ProRule" id="PRU00302"/>
    </source>
</evidence>
<feature type="domain" description="Sushi" evidence="7">
    <location>
        <begin position="227"/>
        <end position="286"/>
    </location>
</feature>
<reference evidence="8" key="1">
    <citation type="submission" date="2022-01" db="EMBL/GenBank/DDBJ databases">
        <authorList>
            <person name="Braso-Vives M."/>
        </authorList>
    </citation>
    <scope>NUCLEOTIDE SEQUENCE</scope>
</reference>
<keyword evidence="2 3" id="KW-1015">Disulfide bond</keyword>
<feature type="domain" description="Sushi" evidence="7">
    <location>
        <begin position="932"/>
        <end position="991"/>
    </location>
</feature>
<dbReference type="InterPro" id="IPR035976">
    <property type="entry name" value="Sushi/SCR/CCP_sf"/>
</dbReference>
<dbReference type="EMBL" id="OV696694">
    <property type="protein sequence ID" value="CAH1273500.1"/>
    <property type="molecule type" value="Genomic_DNA"/>
</dbReference>
<feature type="domain" description="Sushi" evidence="7">
    <location>
        <begin position="1284"/>
        <end position="1343"/>
    </location>
</feature>
<feature type="domain" description="Sushi" evidence="7">
    <location>
        <begin position="756"/>
        <end position="815"/>
    </location>
</feature>
<feature type="domain" description="CUB" evidence="6">
    <location>
        <begin position="1876"/>
        <end position="1987"/>
    </location>
</feature>
<feature type="domain" description="CUB" evidence="6">
    <location>
        <begin position="817"/>
        <end position="927"/>
    </location>
</feature>
<dbReference type="Gene3D" id="2.10.70.10">
    <property type="entry name" value="Complement Module, domain 1"/>
    <property type="match status" value="14"/>
</dbReference>
<dbReference type="FunFam" id="2.10.70.10:FF:000002">
    <property type="entry name" value="CUB and Sushi multiple domains 3"/>
    <property type="match status" value="12"/>
</dbReference>
<dbReference type="Pfam" id="PF00084">
    <property type="entry name" value="Sushi"/>
    <property type="match status" value="14"/>
</dbReference>
<dbReference type="CDD" id="cd00033">
    <property type="entry name" value="CCP"/>
    <property type="match status" value="14"/>
</dbReference>
<dbReference type="FunFam" id="2.60.120.290:FF:000001">
    <property type="entry name" value="CUB and sushi domain-containing protein 3 isoform X1"/>
    <property type="match status" value="13"/>
</dbReference>
<feature type="domain" description="Sushi" evidence="7">
    <location>
        <begin position="1460"/>
        <end position="1520"/>
    </location>
</feature>
<feature type="domain" description="Sushi" evidence="7">
    <location>
        <begin position="2346"/>
        <end position="2405"/>
    </location>
</feature>
<evidence type="ECO:0000256" key="1">
    <source>
        <dbReference type="ARBA" id="ARBA00022737"/>
    </source>
</evidence>
<feature type="domain" description="CUB" evidence="6">
    <location>
        <begin position="110"/>
        <end position="222"/>
    </location>
</feature>
<feature type="domain" description="CUB" evidence="6">
    <location>
        <begin position="2053"/>
        <end position="2164"/>
    </location>
</feature>
<feature type="signal peptide" evidence="5">
    <location>
        <begin position="1"/>
        <end position="19"/>
    </location>
</feature>
<keyword evidence="9" id="KW-1185">Reference proteome</keyword>
<keyword evidence="1" id="KW-0677">Repeat</keyword>
<feature type="domain" description="Sushi" evidence="7">
    <location>
        <begin position="2169"/>
        <end position="2228"/>
    </location>
</feature>
<feature type="domain" description="CUB" evidence="6">
    <location>
        <begin position="1169"/>
        <end position="1279"/>
    </location>
</feature>
<dbReference type="PROSITE" id="PS50923">
    <property type="entry name" value="SUSHI"/>
    <property type="match status" value="14"/>
</dbReference>
<feature type="domain" description="Sushi" evidence="7">
    <location>
        <begin position="1638"/>
        <end position="1697"/>
    </location>
</feature>
<feature type="domain" description="CUB" evidence="6">
    <location>
        <begin position="464"/>
        <end position="574"/>
    </location>
</feature>
<dbReference type="SUPFAM" id="SSF49854">
    <property type="entry name" value="Spermadhesin, CUB domain"/>
    <property type="match status" value="14"/>
</dbReference>
<organism evidence="8 9">
    <name type="scientific">Branchiostoma lanceolatum</name>
    <name type="common">Common lancelet</name>
    <name type="synonym">Amphioxus lanceolatum</name>
    <dbReference type="NCBI Taxonomy" id="7740"/>
    <lineage>
        <taxon>Eukaryota</taxon>
        <taxon>Metazoa</taxon>
        <taxon>Chordata</taxon>
        <taxon>Cephalochordata</taxon>
        <taxon>Leptocardii</taxon>
        <taxon>Amphioxiformes</taxon>
        <taxon>Branchiostomatidae</taxon>
        <taxon>Branchiostoma</taxon>
    </lineage>
</organism>
<feature type="domain" description="CUB" evidence="6">
    <location>
        <begin position="641"/>
        <end position="751"/>
    </location>
</feature>
<dbReference type="Pfam" id="PF00431">
    <property type="entry name" value="CUB"/>
    <property type="match status" value="14"/>
</dbReference>
<dbReference type="SMART" id="SM00042">
    <property type="entry name" value="CUB"/>
    <property type="match status" value="14"/>
</dbReference>
<feature type="domain" description="CUB" evidence="6">
    <location>
        <begin position="993"/>
        <end position="1103"/>
    </location>
</feature>
<dbReference type="SUPFAM" id="SSF57535">
    <property type="entry name" value="Complement control module/SCR domain"/>
    <property type="match status" value="14"/>
</dbReference>
<feature type="disulfide bond" evidence="3">
    <location>
        <begin position="1522"/>
        <end position="1549"/>
    </location>
</feature>
<dbReference type="PROSITE" id="PS01180">
    <property type="entry name" value="CUB"/>
    <property type="match status" value="14"/>
</dbReference>
<evidence type="ECO:0000256" key="3">
    <source>
        <dbReference type="PROSITE-ProRule" id="PRU00059"/>
    </source>
</evidence>
<feature type="domain" description="CUB" evidence="6">
    <location>
        <begin position="1522"/>
        <end position="1633"/>
    </location>
</feature>
<sequence length="2517" mass="272270">MEAHWFAFIILSILCSTEAKLTKKQPRSVAKRQFQVGDLDNVLGQLGLCSPPVVLSHGTVTLHGGLSVGDTASIACLSGYRLDGVDQITCLGGTDNGGWSDPMPTCVQECSGLYTAPRGKLYSPGHPGNYPLDATCAYTLSAPPGTGIHIRLASFSTEDGYDFLRVYNGADTSSGAVRSFSGPMPGDDDARQYKSTSTQLFLRFNSDSSSTDAGFVVDYEHYDLSTRECDEPGTLAFGTQVVTGMLEGDFIFYTCDLGYVLHGPQAIMCLPGDNRVWSDSPPACVAECGGDFHDPSGILLSPNYPNLYPTNQNCYYTVTVSPGNYLELTVKAFQTESTHDALQIRDGGDSSAALIGSYSGTSLSVGDAIRTTSYELYMWFKTDASSQHTGFKLEYQALDITSLQCDDPGTPSYSSRVETGLSAGDTITYTCNPGYTMHGSATITCLTGDRRVWDSAPPTCHAECGGNWQDPSGTMLSPNYPSLYPINQNCYYTVTAAPGNYLELTVKAFRTESTYDVLQIRDGGDNSATGIGSYSGTSLAANDVIKTTSYQLYMWFKTDSSTQHNGFKIEYQAVDINLRQCDDPGTPTYASRPVSATFAAGNSITYTCDPGYTMHGTPTITCLTGDSRVWSAAPPTCSAECGGDWSDLTGAILSPDFPNVYPFSNTCYYTITVTSGYIIALTVDVFSTEANYDYLEIRDGGGSSATMIGRYSGSGLSPNDVIQSTSNQLWLKFTSDSSDSRQGFRIYYDSSYVDTRPCDDPGTPSYSSRVVEGFGAGDKITYTCNPGYTMHGSATITCLTGNSRVWDAAPPTCRAECGSDWTAPTGAVLSPNYPSTYGYNRNCIYTISVQPGQGIRLTVRDFVTENLDDYLQIRDGIDGSATLIGRYSGSQLHTGDVIESTSYQLYFRFWADSTSTYTGFHIDYQVFDITLRSCDDPGTPSYSSRVQTGLSAGDTITYTCNPGYTMHGSATITCLTGNSRVWSAAPPTCTAECGSDWTAPTGAVLSPNYPSTYGYNRNCIYTISVQPGQGIRLTVRDFRTEVSDDYLQIRDGIDSSATLIGQYSGSQLSTGQVLESTSHQLWFKFWADSSSAYSGFHIDYAAFDITLRDCDDPGTPSYSSRVVEGFGAGDKITYTCNPGYTMHGSATITCLTGDSRVWDAAPPTCRAECGSDWTAPTGAVLSPNYPSTYGYNRNCVYTISVQPGQGIRLTVRDFRTEVSDDYLQIRDGMDSSATLIGQYSGSQLSTGQVLESTSHQLWFKFWADSSSAYSGFHIDYAAFDITLRDCDDPGTPSYSSRVVEGFGAGDTITYTCNPGYTMHGSATITCLTGDSRVWDAAPPTCRAECGEDWTGPRGAVLSPNYPSSYGYNQNCYYTITVSPGEYIQLTVRSFRTEDSDDYLEIRNGADSSGTLLSRYSGSDLSAGDVLKSTSYQLYFKFHSDSSSNYQGFHIDYQGVDIGLRQCEDPGTPTYASRPVVATFSAGQAITYTCNPGYTMHGAPTITCLTGDDRVWSDAPPTCVAECGGDYRYASSGAVLSPNYPGSYGNNKDCYYTITQDSGSGIRLTVRDFYLQSSGDYLDIRDGPDVSAALIGRYDGSDLSAGDVIESTGYTLWLRFHSDSIYSYTGFHIDFARYDLTYRECDDPGTPSYSSRVVEGFGPGDKITYTCNPGYTMHGSATITCLTGANRVWSSAPPSCDAECGSDWTSSTGAVLSPNYPSSYPSNQNCYYTITVSPGSFIQLTVRAFYMGSSSGDYLEIRDGGSSSASLISRYTSSQLSAGDLIKSTSYQLWFKFYSDSRYSSTGFLIDYTEMDIGLRSCDDPGTPSYSSRAVTGFSAGQSITFTCNPGYTMHGGATITCLTGNSRVWSDPNPTCTAECGSDWTVPTGAVLSPNYPSSYPSNQNCYYTITVSPGSFIQLTVRAFYTGSSSGDYLEIRDGGTESATQIGRYSGSQLSTGDVIKSTSYQLWFKFRSDSTYTYSGYHIDYAEMDISLRSCDDPGTPSYSTRAVTGFSAGQSITFTCNPGYTMHGGATITCLTGNSRVWSDANPTCTAECGSDWTASTGAVLSPNYPSSYPSNQNCYYTITVSPGSFIQLTVRAFYTGSNSGDYLEIRDGGTETDTRIGRYSGSALSTGDVIKSTSYQLWFKFRSDSTYTYSGFHIDYAEIDISLRSCDDPGTPSYSSRAVTGFSAGQSITFTCNPGYTMHGGATITCLTGNSRVWSDPNPTCVAECGSDWTASTGAVLSPNYPSSYPSNQNCYYTITVSPGSFIQLTVRAFYTGSNSGDYLEIRDGGTETDTRIGRYSGSGLSERDVIKSTSYQLWFKFRSDSTYTYSGFHIDYAAVDIFLRSCDDPGTPPNSNRAVTTFEAGNSITYTCNPGYTMHGSATITCLTGDSRVWSEDLPSCVAECGGDWREPTGAILSPNYPSSYSSSQTCYYTITVEPGRTIRLTVGAFYTESGSDYLEIHDGPDISAALIGRYSGSGLSNSDVISSTTNQLWFKFRSDSSINYSGFKLDYEAV</sequence>
<evidence type="ECO:0000259" key="7">
    <source>
        <dbReference type="PROSITE" id="PS50923"/>
    </source>
</evidence>
<feature type="chain" id="PRO_5035468982" evidence="5">
    <location>
        <begin position="20"/>
        <end position="2517"/>
    </location>
</feature>
<feature type="domain" description="Sushi" evidence="7">
    <location>
        <begin position="579"/>
        <end position="639"/>
    </location>
</feature>
<gene>
    <name evidence="8" type="primary">CSMD1</name>
    <name evidence="8" type="ORF">BLAG_LOCUS24826</name>
</gene>
<feature type="domain" description="CUB" evidence="6">
    <location>
        <begin position="1699"/>
        <end position="1810"/>
    </location>
</feature>
<dbReference type="InterPro" id="IPR000436">
    <property type="entry name" value="Sushi_SCR_CCP_dom"/>
</dbReference>
<feature type="domain" description="Sushi" evidence="7">
    <location>
        <begin position="1815"/>
        <end position="1874"/>
    </location>
</feature>
<feature type="domain" description="CUB" evidence="6">
    <location>
        <begin position="2230"/>
        <end position="2341"/>
    </location>
</feature>
<feature type="domain" description="Sushi" evidence="7">
    <location>
        <begin position="403"/>
        <end position="462"/>
    </location>
</feature>
<feature type="domain" description="Sushi" evidence="7">
    <location>
        <begin position="47"/>
        <end position="108"/>
    </location>
</feature>
<feature type="domain" description="CUB" evidence="6">
    <location>
        <begin position="288"/>
        <end position="398"/>
    </location>
</feature>
<evidence type="ECO:0000313" key="9">
    <source>
        <dbReference type="Proteomes" id="UP000838412"/>
    </source>
</evidence>
<feature type="domain" description="Sushi" evidence="7">
    <location>
        <begin position="1108"/>
        <end position="1167"/>
    </location>
</feature>
<evidence type="ECO:0000259" key="6">
    <source>
        <dbReference type="PROSITE" id="PS01180"/>
    </source>
</evidence>
<evidence type="ECO:0000256" key="2">
    <source>
        <dbReference type="ARBA" id="ARBA00023157"/>
    </source>
</evidence>
<protein>
    <submittedName>
        <fullName evidence="8">CSMD1 protein</fullName>
    </submittedName>
</protein>
<dbReference type="OrthoDB" id="5804959at2759"/>
<evidence type="ECO:0000313" key="8">
    <source>
        <dbReference type="EMBL" id="CAH1273500.1"/>
    </source>
</evidence>
<evidence type="ECO:0000256" key="5">
    <source>
        <dbReference type="SAM" id="SignalP"/>
    </source>
</evidence>
<proteinExistence type="predicted"/>
<comment type="caution">
    <text evidence="4">Lacks conserved residue(s) required for the propagation of feature annotation.</text>
</comment>
<dbReference type="Gene3D" id="2.60.120.290">
    <property type="entry name" value="Spermadhesin, CUB domain"/>
    <property type="match status" value="14"/>
</dbReference>
<feature type="domain" description="CUB" evidence="6">
    <location>
        <begin position="1345"/>
        <end position="1455"/>
    </location>
</feature>
<dbReference type="InterPro" id="IPR035914">
    <property type="entry name" value="Sperma_CUB_dom_sf"/>
</dbReference>
<dbReference type="SMART" id="SM00032">
    <property type="entry name" value="CCP"/>
    <property type="match status" value="14"/>
</dbReference>
<feature type="domain" description="Sushi" evidence="7">
    <location>
        <begin position="1992"/>
        <end position="2051"/>
    </location>
</feature>
<keyword evidence="5" id="KW-0732">Signal</keyword>
<dbReference type="Proteomes" id="UP000838412">
    <property type="component" value="Chromosome 9"/>
</dbReference>
<dbReference type="PANTHER" id="PTHR24251">
    <property type="entry name" value="OVOCHYMASE-RELATED"/>
    <property type="match status" value="1"/>
</dbReference>
<accession>A0A8K0ADT6</accession>
<keyword evidence="4" id="KW-0768">Sushi</keyword>
<name>A0A8K0ADT6_BRALA</name>
<dbReference type="CDD" id="cd00041">
    <property type="entry name" value="CUB"/>
    <property type="match status" value="14"/>
</dbReference>
<feature type="domain" description="CUB" evidence="6">
    <location>
        <begin position="2407"/>
        <end position="2517"/>
    </location>
</feature>
<dbReference type="PANTHER" id="PTHR24251:SF30">
    <property type="entry name" value="MEMBRANE FRIZZLED-RELATED PROTEIN"/>
    <property type="match status" value="1"/>
</dbReference>
<dbReference type="InterPro" id="IPR000859">
    <property type="entry name" value="CUB_dom"/>
</dbReference>